<evidence type="ECO:0000313" key="1">
    <source>
        <dbReference type="Ensembl" id="ENSACAP00000027477.1"/>
    </source>
</evidence>
<reference evidence="1" key="3">
    <citation type="submission" date="2025-09" db="UniProtKB">
        <authorList>
            <consortium name="Ensembl"/>
        </authorList>
    </citation>
    <scope>IDENTIFICATION</scope>
</reference>
<reference evidence="1" key="1">
    <citation type="submission" date="2009-12" db="EMBL/GenBank/DDBJ databases">
        <title>The Genome Sequence of Anolis carolinensis (Green Anole Lizard).</title>
        <authorList>
            <consortium name="The Genome Sequencing Platform"/>
            <person name="Di Palma F."/>
            <person name="Alfoldi J."/>
            <person name="Heiman D."/>
            <person name="Young S."/>
            <person name="Grabherr M."/>
            <person name="Johnson J."/>
            <person name="Lander E.S."/>
            <person name="Lindblad-Toh K."/>
        </authorList>
    </citation>
    <scope>NUCLEOTIDE SEQUENCE [LARGE SCALE GENOMIC DNA]</scope>
    <source>
        <strain evidence="1">JBL SC #1</strain>
    </source>
</reference>
<accession>A0A803SWY7</accession>
<sequence length="46" mass="5028">MAAFDTNPFADPVEVNPFQVGPAGGLRAAYKLHSHTIHYIIGIVQY</sequence>
<name>A0A803SWY7_ANOCA</name>
<dbReference type="AlphaFoldDB" id="A0A803SWY7"/>
<reference evidence="1" key="2">
    <citation type="submission" date="2025-08" db="UniProtKB">
        <authorList>
            <consortium name="Ensembl"/>
        </authorList>
    </citation>
    <scope>IDENTIFICATION</scope>
</reference>
<protein>
    <submittedName>
        <fullName evidence="1">Uncharacterized protein</fullName>
    </submittedName>
</protein>
<proteinExistence type="predicted"/>
<organism evidence="1 2">
    <name type="scientific">Anolis carolinensis</name>
    <name type="common">Green anole</name>
    <name type="synonym">American chameleon</name>
    <dbReference type="NCBI Taxonomy" id="28377"/>
    <lineage>
        <taxon>Eukaryota</taxon>
        <taxon>Metazoa</taxon>
        <taxon>Chordata</taxon>
        <taxon>Craniata</taxon>
        <taxon>Vertebrata</taxon>
        <taxon>Euteleostomi</taxon>
        <taxon>Lepidosauria</taxon>
        <taxon>Squamata</taxon>
        <taxon>Bifurcata</taxon>
        <taxon>Unidentata</taxon>
        <taxon>Episquamata</taxon>
        <taxon>Toxicofera</taxon>
        <taxon>Iguania</taxon>
        <taxon>Dactyloidae</taxon>
        <taxon>Anolis</taxon>
    </lineage>
</organism>
<dbReference type="InParanoid" id="A0A803SWY7"/>
<keyword evidence="2" id="KW-1185">Reference proteome</keyword>
<dbReference type="Ensembl" id="ENSACAT00000058099.1">
    <property type="protein sequence ID" value="ENSACAP00000027477.1"/>
    <property type="gene ID" value="ENSACAG00000038527.1"/>
</dbReference>
<evidence type="ECO:0000313" key="2">
    <source>
        <dbReference type="Proteomes" id="UP000001646"/>
    </source>
</evidence>
<dbReference type="Proteomes" id="UP000001646">
    <property type="component" value="Unplaced"/>
</dbReference>